<proteinExistence type="predicted"/>
<evidence type="ECO:0000313" key="1">
    <source>
        <dbReference type="EMBL" id="QNO44164.1"/>
    </source>
</evidence>
<gene>
    <name evidence="2" type="ORF">CODBBMEJ_00001</name>
    <name evidence="1" type="ORF">JBGFHJDC_00001</name>
</gene>
<reference evidence="1" key="1">
    <citation type="submission" date="2020-06" db="EMBL/GenBank/DDBJ databases">
        <title>Unique genomic features of the anaerobic methanotrophic archaea.</title>
        <authorList>
            <person name="Chadwick G.L."/>
            <person name="Skennerton C.T."/>
            <person name="Laso-Perez R."/>
            <person name="Leu A.O."/>
            <person name="Speth D.R."/>
            <person name="Yu H."/>
            <person name="Morgan-Lang C."/>
            <person name="Hatzenpichler R."/>
            <person name="Goudeau D."/>
            <person name="Malmstrom R."/>
            <person name="Brazelton W.J."/>
            <person name="Woyke T."/>
            <person name="Hallam S.J."/>
            <person name="Tyson G.W."/>
            <person name="Wegener G."/>
            <person name="Boetius A."/>
            <person name="Orphan V."/>
        </authorList>
    </citation>
    <scope>NUCLEOTIDE SEQUENCE</scope>
</reference>
<name>A0A7G9Y830_9EURY</name>
<dbReference type="EMBL" id="MT631195">
    <property type="protein sequence ID" value="QNO46540.1"/>
    <property type="molecule type" value="Genomic_DNA"/>
</dbReference>
<evidence type="ECO:0000313" key="2">
    <source>
        <dbReference type="EMBL" id="QNO46540.1"/>
    </source>
</evidence>
<organism evidence="1">
    <name type="scientific">Candidatus Methanogaster sp. ANME-2c ERB4</name>
    <dbReference type="NCBI Taxonomy" id="2759911"/>
    <lineage>
        <taxon>Archaea</taxon>
        <taxon>Methanobacteriati</taxon>
        <taxon>Methanobacteriota</taxon>
        <taxon>Stenosarchaea group</taxon>
        <taxon>Methanomicrobia</taxon>
        <taxon>Methanosarcinales</taxon>
        <taxon>ANME-2 cluster</taxon>
        <taxon>Candidatus Methanogasteraceae</taxon>
        <taxon>Candidatus Methanogaster</taxon>
    </lineage>
</organism>
<sequence length="72" mass="8095">MHAVFVVLLGKCDKSGVDSLVWDFHYIPTRGVGCAWWAESMDITGFLDSAVTTTEINRFLDGADDVRPHRMH</sequence>
<dbReference type="AlphaFoldDB" id="A0A7G9Y830"/>
<accession>A0A7G9Y830</accession>
<protein>
    <submittedName>
        <fullName evidence="1">Uncharacterized protein</fullName>
    </submittedName>
</protein>
<dbReference type="EMBL" id="MT630925">
    <property type="protein sequence ID" value="QNO44164.1"/>
    <property type="molecule type" value="Genomic_DNA"/>
</dbReference>